<organism evidence="7 8">
    <name type="scientific">Mycobacteroides chelonae</name>
    <name type="common">Mycobacterium chelonae</name>
    <dbReference type="NCBI Taxonomy" id="1774"/>
    <lineage>
        <taxon>Bacteria</taxon>
        <taxon>Bacillati</taxon>
        <taxon>Actinomycetota</taxon>
        <taxon>Actinomycetes</taxon>
        <taxon>Mycobacteriales</taxon>
        <taxon>Mycobacteriaceae</taxon>
        <taxon>Mycobacteroides</taxon>
    </lineage>
</organism>
<dbReference type="OrthoDB" id="4762577at2"/>
<keyword evidence="8" id="KW-1185">Reference proteome</keyword>
<dbReference type="HOGENOM" id="CLU_1538998_0_0_11"/>
<evidence type="ECO:0000256" key="2">
    <source>
        <dbReference type="ARBA" id="ARBA00007531"/>
    </source>
</evidence>
<name>A0A0E3XSA9_MYCCH</name>
<dbReference type="Gene3D" id="2.60.40.2880">
    <property type="entry name" value="MmpS1-5, C-terminal soluble domain"/>
    <property type="match status" value="1"/>
</dbReference>
<proteinExistence type="inferred from homology"/>
<keyword evidence="4" id="KW-0812">Transmembrane</keyword>
<dbReference type="GeneID" id="31681843"/>
<accession>A0A0E3XSA9</accession>
<evidence type="ECO:0000256" key="1">
    <source>
        <dbReference type="ARBA" id="ARBA00004236"/>
    </source>
</evidence>
<dbReference type="AlphaFoldDB" id="A0A0E3XSA9"/>
<evidence type="ECO:0000313" key="7">
    <source>
        <dbReference type="EMBL" id="OHU79441.1"/>
    </source>
</evidence>
<keyword evidence="5" id="KW-1133">Transmembrane helix</keyword>
<reference evidence="7 8" key="1">
    <citation type="submission" date="2016-10" db="EMBL/GenBank/DDBJ databases">
        <title>Evaluation of Human, Veterinary and Environmental Mycobacterium chelonae Isolates by Core Genome Phylogenomic Analysis, Targeted Gene Comparison, and Anti-microbial Susceptibility Patterns: A Tale of Mistaken Identities.</title>
        <authorList>
            <person name="Fogelson S.B."/>
            <person name="Camus A.C."/>
            <person name="Lorenz W."/>
            <person name="Vasireddy R."/>
            <person name="Vasireddy S."/>
            <person name="Smith T."/>
            <person name="Brown-Elliott B.A."/>
            <person name="Wallace R.J.Jr."/>
            <person name="Hasan N.A."/>
            <person name="Reischl U."/>
            <person name="Sanchez S."/>
        </authorList>
    </citation>
    <scope>NUCLEOTIDE SEQUENCE [LARGE SCALE GENOMIC DNA]</scope>
    <source>
        <strain evidence="7 8">15518</strain>
    </source>
</reference>
<keyword evidence="6" id="KW-0472">Membrane</keyword>
<comment type="subcellular location">
    <subcellularLocation>
        <location evidence="1">Cell membrane</location>
    </subcellularLocation>
</comment>
<evidence type="ECO:0000313" key="8">
    <source>
        <dbReference type="Proteomes" id="UP000179441"/>
    </source>
</evidence>
<evidence type="ECO:0000256" key="3">
    <source>
        <dbReference type="ARBA" id="ARBA00022475"/>
    </source>
</evidence>
<dbReference type="EMBL" id="MLIS01000001">
    <property type="protein sequence ID" value="OHU79441.1"/>
    <property type="molecule type" value="Genomic_DNA"/>
</dbReference>
<evidence type="ECO:0000256" key="6">
    <source>
        <dbReference type="ARBA" id="ARBA00023136"/>
    </source>
</evidence>
<dbReference type="Proteomes" id="UP000179441">
    <property type="component" value="Unassembled WGS sequence"/>
</dbReference>
<keyword evidence="3" id="KW-1003">Cell membrane</keyword>
<sequence>MFDRLVVWLIERQRWIYPVLAVLWVAAGTYITTAPKVALPTPEVTPTTQAVSAMSLSQPKTVTYEVSSEGRPVTVSYLDEKGQSKLFNGPAPWRTSLTTSDLAFAAGVTAISTNTVTCRITVDGKVADEKTDTGRTPSVSCNLVAFQKLDPQGGH</sequence>
<dbReference type="RefSeq" id="WP_046254985.1">
    <property type="nucleotide sequence ID" value="NZ_CP010946.1"/>
</dbReference>
<dbReference type="InterPro" id="IPR008693">
    <property type="entry name" value="MmpS"/>
</dbReference>
<gene>
    <name evidence="7" type="ORF">BKG84_14625</name>
</gene>
<evidence type="ECO:0008006" key="9">
    <source>
        <dbReference type="Google" id="ProtNLM"/>
    </source>
</evidence>
<evidence type="ECO:0000256" key="5">
    <source>
        <dbReference type="ARBA" id="ARBA00022989"/>
    </source>
</evidence>
<dbReference type="PATRIC" id="fig|1774.35.peg.4275"/>
<comment type="caution">
    <text evidence="7">The sequence shown here is derived from an EMBL/GenBank/DDBJ whole genome shotgun (WGS) entry which is preliminary data.</text>
</comment>
<dbReference type="Pfam" id="PF05423">
    <property type="entry name" value="Mycobact_memb"/>
    <property type="match status" value="1"/>
</dbReference>
<dbReference type="GO" id="GO:0005886">
    <property type="term" value="C:plasma membrane"/>
    <property type="evidence" value="ECO:0007669"/>
    <property type="project" value="UniProtKB-SubCell"/>
</dbReference>
<evidence type="ECO:0000256" key="4">
    <source>
        <dbReference type="ARBA" id="ARBA00022692"/>
    </source>
</evidence>
<dbReference type="InterPro" id="IPR038468">
    <property type="entry name" value="MmpS_C"/>
</dbReference>
<comment type="similarity">
    <text evidence="2">Belongs to the MmpS family.</text>
</comment>
<protein>
    <recommendedName>
        <fullName evidence="9">Membrane protein, MmpS</fullName>
    </recommendedName>
</protein>